<gene>
    <name evidence="8" type="ORF">SAMN05660895_1905</name>
</gene>
<feature type="transmembrane region" description="Helical" evidence="6">
    <location>
        <begin position="232"/>
        <end position="252"/>
    </location>
</feature>
<evidence type="ECO:0000313" key="9">
    <source>
        <dbReference type="Proteomes" id="UP000199537"/>
    </source>
</evidence>
<evidence type="ECO:0000259" key="7">
    <source>
        <dbReference type="Pfam" id="PF13906"/>
    </source>
</evidence>
<dbReference type="EMBL" id="FPCJ01000001">
    <property type="protein sequence ID" value="SFV34112.1"/>
    <property type="molecule type" value="Genomic_DNA"/>
</dbReference>
<evidence type="ECO:0000256" key="6">
    <source>
        <dbReference type="SAM" id="Phobius"/>
    </source>
</evidence>
<dbReference type="InterPro" id="IPR002293">
    <property type="entry name" value="AA/rel_permease1"/>
</dbReference>
<evidence type="ECO:0000256" key="4">
    <source>
        <dbReference type="ARBA" id="ARBA00022989"/>
    </source>
</evidence>
<dbReference type="PANTHER" id="PTHR43243:SF4">
    <property type="entry name" value="CATIONIC AMINO ACID TRANSPORTER 4"/>
    <property type="match status" value="1"/>
</dbReference>
<feature type="transmembrane region" description="Helical" evidence="6">
    <location>
        <begin position="347"/>
        <end position="367"/>
    </location>
</feature>
<feature type="transmembrane region" description="Helical" evidence="6">
    <location>
        <begin position="303"/>
        <end position="327"/>
    </location>
</feature>
<feature type="transmembrane region" description="Helical" evidence="6">
    <location>
        <begin position="264"/>
        <end position="282"/>
    </location>
</feature>
<dbReference type="InterPro" id="IPR029485">
    <property type="entry name" value="CAT_C"/>
</dbReference>
<reference evidence="9" key="1">
    <citation type="submission" date="2016-10" db="EMBL/GenBank/DDBJ databases">
        <authorList>
            <person name="Varghese N."/>
            <person name="Submissions S."/>
        </authorList>
    </citation>
    <scope>NUCLEOTIDE SEQUENCE [LARGE SCALE GENOMIC DNA]</scope>
    <source>
        <strain evidence="9">DSM 14807</strain>
    </source>
</reference>
<evidence type="ECO:0000256" key="2">
    <source>
        <dbReference type="ARBA" id="ARBA00022448"/>
    </source>
</evidence>
<dbReference type="Gene3D" id="1.20.1740.10">
    <property type="entry name" value="Amino acid/polyamine transporter I"/>
    <property type="match status" value="1"/>
</dbReference>
<feature type="transmembrane region" description="Helical" evidence="6">
    <location>
        <begin position="505"/>
        <end position="523"/>
    </location>
</feature>
<keyword evidence="9" id="KW-1185">Reference proteome</keyword>
<comment type="subcellular location">
    <subcellularLocation>
        <location evidence="1">Membrane</location>
        <topology evidence="1">Multi-pass membrane protein</topology>
    </subcellularLocation>
</comment>
<keyword evidence="4 6" id="KW-1133">Transmembrane helix</keyword>
<dbReference type="Pfam" id="PF13520">
    <property type="entry name" value="AA_permease_2"/>
    <property type="match status" value="1"/>
</dbReference>
<dbReference type="OrthoDB" id="9762947at2"/>
<keyword evidence="5 6" id="KW-0472">Membrane</keyword>
<evidence type="ECO:0000256" key="3">
    <source>
        <dbReference type="ARBA" id="ARBA00022692"/>
    </source>
</evidence>
<evidence type="ECO:0000256" key="5">
    <source>
        <dbReference type="ARBA" id="ARBA00023136"/>
    </source>
</evidence>
<name>A0A1I7NHI6_9BACT</name>
<feature type="transmembrane region" description="Helical" evidence="6">
    <location>
        <begin position="549"/>
        <end position="566"/>
    </location>
</feature>
<feature type="transmembrane region" description="Helical" evidence="6">
    <location>
        <begin position="424"/>
        <end position="443"/>
    </location>
</feature>
<feature type="transmembrane region" description="Helical" evidence="6">
    <location>
        <begin position="470"/>
        <end position="493"/>
    </location>
</feature>
<dbReference type="Pfam" id="PF13906">
    <property type="entry name" value="AA_permease_C"/>
    <property type="match status" value="1"/>
</dbReference>
<accession>A0A1I7NHI6</accession>
<evidence type="ECO:0000256" key="1">
    <source>
        <dbReference type="ARBA" id="ARBA00004141"/>
    </source>
</evidence>
<protein>
    <submittedName>
        <fullName evidence="8">Amino acid/polyamine/organocation transporter, APC superfamily (TC 2.A.3)</fullName>
    </submittedName>
</protein>
<dbReference type="GO" id="GO:0015171">
    <property type="term" value="F:amino acid transmembrane transporter activity"/>
    <property type="evidence" value="ECO:0007669"/>
    <property type="project" value="TreeGrafter"/>
</dbReference>
<proteinExistence type="predicted"/>
<organism evidence="8 9">
    <name type="scientific">Thermoflavifilum thermophilum</name>
    <dbReference type="NCBI Taxonomy" id="1393122"/>
    <lineage>
        <taxon>Bacteria</taxon>
        <taxon>Pseudomonadati</taxon>
        <taxon>Bacteroidota</taxon>
        <taxon>Chitinophagia</taxon>
        <taxon>Chitinophagales</taxon>
        <taxon>Chitinophagaceae</taxon>
        <taxon>Thermoflavifilum</taxon>
    </lineage>
</organism>
<evidence type="ECO:0000313" key="8">
    <source>
        <dbReference type="EMBL" id="SFV34112.1"/>
    </source>
</evidence>
<feature type="transmembrane region" description="Helical" evidence="6">
    <location>
        <begin position="202"/>
        <end position="220"/>
    </location>
</feature>
<feature type="transmembrane region" description="Helical" evidence="6">
    <location>
        <begin position="68"/>
        <end position="87"/>
    </location>
</feature>
<dbReference type="STRING" id="1393122.SAMN05660895_1905"/>
<dbReference type="GO" id="GO:0016020">
    <property type="term" value="C:membrane"/>
    <property type="evidence" value="ECO:0007669"/>
    <property type="project" value="UniProtKB-SubCell"/>
</dbReference>
<feature type="domain" description="Cationic amino acid transporter C-terminal" evidence="7">
    <location>
        <begin position="528"/>
        <end position="571"/>
    </location>
</feature>
<feature type="transmembrane region" description="Helical" evidence="6">
    <location>
        <begin position="40"/>
        <end position="62"/>
    </location>
</feature>
<dbReference type="PANTHER" id="PTHR43243">
    <property type="entry name" value="INNER MEMBRANE TRANSPORTER YGJI-RELATED"/>
    <property type="match status" value="1"/>
</dbReference>
<dbReference type="RefSeq" id="WP_092460097.1">
    <property type="nucleotide sequence ID" value="NZ_FPCJ01000001.1"/>
</dbReference>
<keyword evidence="2" id="KW-0813">Transport</keyword>
<dbReference type="PIRSF" id="PIRSF006060">
    <property type="entry name" value="AA_transporter"/>
    <property type="match status" value="1"/>
</dbReference>
<dbReference type="Proteomes" id="UP000199537">
    <property type="component" value="Unassembled WGS sequence"/>
</dbReference>
<dbReference type="AlphaFoldDB" id="A0A1I7NHI6"/>
<sequence>MSRLSIYFRRKPVDIILQEAQSETAKEQGHLKRELNVGDLTAMGIAAVIGAGIFSTIGEAAYHGGPGIALLFVITAITCGFSAMCYAEFAARIPVSGSAYTYAYASFGELIAWIIGWDLLMEYAIGNIAVSISWSGYFTNLLAGFHIQLPDYFTMDFLSAYRGYHEALHQLSAGASLQNLPAQLQQAYHAWIDAPAIGPLKLIADIPALAIVVFITYLVYIGIKETKQATNLMVALKLAVIIGVIVLGFFYVQPANWSPFLPNGLGGVMKGVSAVFFAYIGFDAISTTAEECRNPQRDLPRGMILALLICTVLYILVALVLTGMVPFQELNVNDPLAFVFQRIGLNHISYIISISAVIATASVLLVFQMGQPRIWMSMSRDGLLPPAFARIHPRFGTPSFSTIVTGIVVAVPALFMNLQEVTDLTSIGTLFAFVLVCGGILLLPEPSMQENNSSAASAKRFKVPYINGKYIVPVLFLTGVVIFRNALLGLCKFDDLHPMSIGERLPYMLFVLAACVIAVFTYLKNWSLIPVLGFSSCLYLMTELGYTNWLRFLIWLVIGLIVYFTYSHKHSKLHRDNPAVVHHPASSD</sequence>
<keyword evidence="3 6" id="KW-0812">Transmembrane</keyword>